<name>A0A381YN53_9ZZZZ</name>
<dbReference type="FunFam" id="3.20.20.140:FF:000005">
    <property type="entry name" value="TatD family hydrolase"/>
    <property type="match status" value="1"/>
</dbReference>
<evidence type="ECO:0008006" key="4">
    <source>
        <dbReference type="Google" id="ProtNLM"/>
    </source>
</evidence>
<dbReference type="Pfam" id="PF01026">
    <property type="entry name" value="TatD_DNase"/>
    <property type="match status" value="1"/>
</dbReference>
<dbReference type="InterPro" id="IPR015991">
    <property type="entry name" value="TatD/YcfH-like"/>
</dbReference>
<dbReference type="GO" id="GO:0004536">
    <property type="term" value="F:DNA nuclease activity"/>
    <property type="evidence" value="ECO:0007669"/>
    <property type="project" value="InterPro"/>
</dbReference>
<dbReference type="AlphaFoldDB" id="A0A381YN53"/>
<dbReference type="PIRSF" id="PIRSF005902">
    <property type="entry name" value="DNase_TatD"/>
    <property type="match status" value="1"/>
</dbReference>
<gene>
    <name evidence="3" type="ORF">METZ01_LOCUS131322</name>
</gene>
<dbReference type="PANTHER" id="PTHR46124:SF2">
    <property type="entry name" value="D-AMINOACYL-TRNA DEACYLASE"/>
    <property type="match status" value="1"/>
</dbReference>
<dbReference type="Gene3D" id="3.20.20.140">
    <property type="entry name" value="Metal-dependent hydrolases"/>
    <property type="match status" value="1"/>
</dbReference>
<dbReference type="PANTHER" id="PTHR46124">
    <property type="entry name" value="D-AMINOACYL-TRNA DEACYLASE"/>
    <property type="match status" value="1"/>
</dbReference>
<proteinExistence type="predicted"/>
<dbReference type="InterPro" id="IPR001130">
    <property type="entry name" value="TatD-like"/>
</dbReference>
<dbReference type="CDD" id="cd01310">
    <property type="entry name" value="TatD_DNAse"/>
    <property type="match status" value="1"/>
</dbReference>
<evidence type="ECO:0000313" key="3">
    <source>
        <dbReference type="EMBL" id="SVA78468.1"/>
    </source>
</evidence>
<dbReference type="NCBIfam" id="TIGR00010">
    <property type="entry name" value="YchF/TatD family DNA exonuclease"/>
    <property type="match status" value="1"/>
</dbReference>
<keyword evidence="2" id="KW-0378">Hydrolase</keyword>
<protein>
    <recommendedName>
        <fullName evidence="4">Hydrolase TatD</fullName>
    </recommendedName>
</protein>
<dbReference type="SUPFAM" id="SSF51556">
    <property type="entry name" value="Metallo-dependent hydrolases"/>
    <property type="match status" value="1"/>
</dbReference>
<dbReference type="GO" id="GO:0016788">
    <property type="term" value="F:hydrolase activity, acting on ester bonds"/>
    <property type="evidence" value="ECO:0007669"/>
    <property type="project" value="InterPro"/>
</dbReference>
<dbReference type="GO" id="GO:0046872">
    <property type="term" value="F:metal ion binding"/>
    <property type="evidence" value="ECO:0007669"/>
    <property type="project" value="UniProtKB-KW"/>
</dbReference>
<dbReference type="InterPro" id="IPR032466">
    <property type="entry name" value="Metal_Hydrolase"/>
</dbReference>
<sequence length="260" mass="29060">MLTDTHCHLFYDDMKNDLPAVLDRAAELGVNRFICVATNMEDARDCLLLSETYDNVFASAGVHPHDAKDVTEDYIEQIYDLMTFDSMVAVGEMGLDYFRNISDPVTQIRIFREQMSIAQELGKPVIFHNRDADEDILKVLSEFSDVIGVAHCFSSNLGTATAFLDMGYYISFAGNLTFKNSHLPEVAKDVPLDRILVETDCPYLSPVPFRGKPNEPGRTRFVAEKLAEIHKVPLKVVAEITTANATELFGLPDMSPKSVE</sequence>
<organism evidence="3">
    <name type="scientific">marine metagenome</name>
    <dbReference type="NCBI Taxonomy" id="408172"/>
    <lineage>
        <taxon>unclassified sequences</taxon>
        <taxon>metagenomes</taxon>
        <taxon>ecological metagenomes</taxon>
    </lineage>
</organism>
<reference evidence="3" key="1">
    <citation type="submission" date="2018-05" db="EMBL/GenBank/DDBJ databases">
        <authorList>
            <person name="Lanie J.A."/>
            <person name="Ng W.-L."/>
            <person name="Kazmierczak K.M."/>
            <person name="Andrzejewski T.M."/>
            <person name="Davidsen T.M."/>
            <person name="Wayne K.J."/>
            <person name="Tettelin H."/>
            <person name="Glass J.I."/>
            <person name="Rusch D."/>
            <person name="Podicherti R."/>
            <person name="Tsui H.-C.T."/>
            <person name="Winkler M.E."/>
        </authorList>
    </citation>
    <scope>NUCLEOTIDE SEQUENCE</scope>
</reference>
<accession>A0A381YN53</accession>
<keyword evidence="1" id="KW-0479">Metal-binding</keyword>
<dbReference type="PROSITE" id="PS01091">
    <property type="entry name" value="TATD_3"/>
    <property type="match status" value="1"/>
</dbReference>
<evidence type="ECO:0000256" key="2">
    <source>
        <dbReference type="ARBA" id="ARBA00022801"/>
    </source>
</evidence>
<evidence type="ECO:0000256" key="1">
    <source>
        <dbReference type="ARBA" id="ARBA00022723"/>
    </source>
</evidence>
<dbReference type="GO" id="GO:0005829">
    <property type="term" value="C:cytosol"/>
    <property type="evidence" value="ECO:0007669"/>
    <property type="project" value="TreeGrafter"/>
</dbReference>
<dbReference type="InterPro" id="IPR018228">
    <property type="entry name" value="DNase_TatD-rel_CS"/>
</dbReference>
<dbReference type="EMBL" id="UINC01018639">
    <property type="protein sequence ID" value="SVA78468.1"/>
    <property type="molecule type" value="Genomic_DNA"/>
</dbReference>